<sequence length="246" mass="28466">MAANFWISSHYKQLLDAEEVNVVHQLDKERGITAEDCKLVKFHTSQCIVEMAHCVEVRQRVAATAITYMRRLYTRRSMTEYDPRLVAPTCLYLAAKAEESRVHAKLVAFQITNDLSDVKYFKEIHKMEMKILEALNYYLLVFHPYRSLTQFLQDAGVSNLTEQTMGIINDTYKTDLILVHPPHLIALACIFIASAQNDKEITAWFEELRVDMNVVQSIAMEILDFYDSYKVMSEDPRISAVMSKLR</sequence>
<keyword evidence="2" id="KW-0131">Cell cycle</keyword>
<dbReference type="SUPFAM" id="SSF47954">
    <property type="entry name" value="Cyclin-like"/>
    <property type="match status" value="2"/>
</dbReference>
<feature type="domain" description="Cyclin-like" evidence="4">
    <location>
        <begin position="146"/>
        <end position="224"/>
    </location>
</feature>
<keyword evidence="1" id="KW-0132">Cell division</keyword>
<dbReference type="EMBL" id="JBEAFC010000004">
    <property type="protein sequence ID" value="KAL1557503.1"/>
    <property type="molecule type" value="Genomic_DNA"/>
</dbReference>
<evidence type="ECO:0000259" key="4">
    <source>
        <dbReference type="SMART" id="SM00385"/>
    </source>
</evidence>
<comment type="similarity">
    <text evidence="3">Belongs to the cyclin family.</text>
</comment>
<evidence type="ECO:0000313" key="5">
    <source>
        <dbReference type="EMBL" id="KAL1557503.1"/>
    </source>
</evidence>
<name>A0ABD1HM14_SALDI</name>
<dbReference type="InterPro" id="IPR036915">
    <property type="entry name" value="Cyclin-like_sf"/>
</dbReference>
<dbReference type="GO" id="GO:0051301">
    <property type="term" value="P:cell division"/>
    <property type="evidence" value="ECO:0007669"/>
    <property type="project" value="UniProtKB-KW"/>
</dbReference>
<dbReference type="PANTHER" id="PTHR10026">
    <property type="entry name" value="CYCLIN"/>
    <property type="match status" value="1"/>
</dbReference>
<keyword evidence="6" id="KW-1185">Reference proteome</keyword>
<dbReference type="Proteomes" id="UP001567538">
    <property type="component" value="Unassembled WGS sequence"/>
</dbReference>
<dbReference type="AlphaFoldDB" id="A0ABD1HM14"/>
<dbReference type="PIRSF" id="PIRSF028758">
    <property type="entry name" value="Cyclin, C/H/G types"/>
    <property type="match status" value="1"/>
</dbReference>
<dbReference type="Pfam" id="PF00134">
    <property type="entry name" value="Cyclin_N"/>
    <property type="match status" value="1"/>
</dbReference>
<proteinExistence type="inferred from homology"/>
<evidence type="ECO:0000313" key="6">
    <source>
        <dbReference type="Proteomes" id="UP001567538"/>
    </source>
</evidence>
<dbReference type="InterPro" id="IPR006671">
    <property type="entry name" value="Cyclin_N"/>
</dbReference>
<dbReference type="SMART" id="SM00385">
    <property type="entry name" value="CYCLIN"/>
    <property type="match status" value="2"/>
</dbReference>
<comment type="caution">
    <text evidence="5">The sequence shown here is derived from an EMBL/GenBank/DDBJ whole genome shotgun (WGS) entry which is preliminary data.</text>
</comment>
<protein>
    <submittedName>
        <fullName evidence="5">Cyclin-C1-2</fullName>
    </submittedName>
</protein>
<organism evidence="5 6">
    <name type="scientific">Salvia divinorum</name>
    <name type="common">Maria pastora</name>
    <name type="synonym">Diviner's sage</name>
    <dbReference type="NCBI Taxonomy" id="28513"/>
    <lineage>
        <taxon>Eukaryota</taxon>
        <taxon>Viridiplantae</taxon>
        <taxon>Streptophyta</taxon>
        <taxon>Embryophyta</taxon>
        <taxon>Tracheophyta</taxon>
        <taxon>Spermatophyta</taxon>
        <taxon>Magnoliopsida</taxon>
        <taxon>eudicotyledons</taxon>
        <taxon>Gunneridae</taxon>
        <taxon>Pentapetalae</taxon>
        <taxon>asterids</taxon>
        <taxon>lamiids</taxon>
        <taxon>Lamiales</taxon>
        <taxon>Lamiaceae</taxon>
        <taxon>Nepetoideae</taxon>
        <taxon>Mentheae</taxon>
        <taxon>Salviinae</taxon>
        <taxon>Salvia</taxon>
        <taxon>Salvia subgen. Calosphace</taxon>
    </lineage>
</organism>
<reference evidence="5 6" key="1">
    <citation type="submission" date="2024-06" db="EMBL/GenBank/DDBJ databases">
        <title>A chromosome level genome sequence of Diviner's sage (Salvia divinorum).</title>
        <authorList>
            <person name="Ford S.A."/>
            <person name="Ro D.-K."/>
            <person name="Ness R.W."/>
            <person name="Phillips M.A."/>
        </authorList>
    </citation>
    <scope>NUCLEOTIDE SEQUENCE [LARGE SCALE GENOMIC DNA]</scope>
    <source>
        <strain evidence="5">SAF-2024a</strain>
        <tissue evidence="5">Leaf</tissue>
    </source>
</reference>
<accession>A0ABD1HM14</accession>
<feature type="domain" description="Cyclin-like" evidence="4">
    <location>
        <begin position="46"/>
        <end position="133"/>
    </location>
</feature>
<keyword evidence="3" id="KW-0195">Cyclin</keyword>
<gene>
    <name evidence="5" type="primary">CYCC12</name>
    <name evidence="5" type="ORF">AAHA92_08071</name>
</gene>
<dbReference type="Gene3D" id="1.10.472.10">
    <property type="entry name" value="Cyclin-like"/>
    <property type="match status" value="2"/>
</dbReference>
<evidence type="ECO:0000256" key="3">
    <source>
        <dbReference type="RuleBase" id="RU000383"/>
    </source>
</evidence>
<dbReference type="InterPro" id="IPR013763">
    <property type="entry name" value="Cyclin-like_dom"/>
</dbReference>
<evidence type="ECO:0000256" key="1">
    <source>
        <dbReference type="ARBA" id="ARBA00022618"/>
    </source>
</evidence>
<dbReference type="InterPro" id="IPR043198">
    <property type="entry name" value="Cyclin/Ssn8"/>
</dbReference>
<evidence type="ECO:0000256" key="2">
    <source>
        <dbReference type="ARBA" id="ARBA00023306"/>
    </source>
</evidence>